<dbReference type="EMBL" id="DTHJ01000164">
    <property type="protein sequence ID" value="HHS63497.1"/>
    <property type="molecule type" value="Genomic_DNA"/>
</dbReference>
<dbReference type="PANTHER" id="PTHR42723:SF1">
    <property type="entry name" value="CHLOROPHYLL SYNTHASE, CHLOROPLASTIC"/>
    <property type="match status" value="1"/>
</dbReference>
<dbReference type="GO" id="GO:0016765">
    <property type="term" value="F:transferase activity, transferring alkyl or aryl (other than methyl) groups"/>
    <property type="evidence" value="ECO:0007669"/>
    <property type="project" value="InterPro"/>
</dbReference>
<feature type="transmembrane region" description="Helical" evidence="5">
    <location>
        <begin position="168"/>
        <end position="190"/>
    </location>
</feature>
<reference evidence="6" key="1">
    <citation type="journal article" date="2020" name="mSystems">
        <title>Genome- and Community-Level Interaction Insights into Carbon Utilization and Element Cycling Functions of Hydrothermarchaeota in Hydrothermal Sediment.</title>
        <authorList>
            <person name="Zhou Z."/>
            <person name="Liu Y."/>
            <person name="Xu W."/>
            <person name="Pan J."/>
            <person name="Luo Z.H."/>
            <person name="Li M."/>
        </authorList>
    </citation>
    <scope>NUCLEOTIDE SEQUENCE [LARGE SCALE GENOMIC DNA]</scope>
    <source>
        <strain evidence="6">SpSt-783</strain>
    </source>
</reference>
<feature type="transmembrane region" description="Helical" evidence="5">
    <location>
        <begin position="16"/>
        <end position="33"/>
    </location>
</feature>
<proteinExistence type="predicted"/>
<feature type="transmembrane region" description="Helical" evidence="5">
    <location>
        <begin position="54"/>
        <end position="79"/>
    </location>
</feature>
<feature type="transmembrane region" description="Helical" evidence="5">
    <location>
        <begin position="470"/>
        <end position="486"/>
    </location>
</feature>
<feature type="transmembrane region" description="Helical" evidence="5">
    <location>
        <begin position="493"/>
        <end position="511"/>
    </location>
</feature>
<dbReference type="InterPro" id="IPR000537">
    <property type="entry name" value="UbiA_prenyltransferase"/>
</dbReference>
<feature type="transmembrane region" description="Helical" evidence="5">
    <location>
        <begin position="91"/>
        <end position="115"/>
    </location>
</feature>
<gene>
    <name evidence="6" type="ORF">ENV70_07825</name>
</gene>
<evidence type="ECO:0000256" key="4">
    <source>
        <dbReference type="ARBA" id="ARBA00023136"/>
    </source>
</evidence>
<sequence length="512" mass="58437">MNKLKTVLSSLENYSLLNHFVLVFSWIFLRIFIEGIMEGTHKIGYSFFSYRAMLMYFIHFPLFYFATFFLVVIIMSIILNKNIIEVTKIASIGMGLIIIVPVIDSILCGGCFITYPSRLEKYFLHFLNPFVSLIDIGVSTGQRIVIILICFFAGLYGYVVRNKFLNGLATFLFVLLAILFSGGLTTIIAGNRPEEFYITGGILNTDTQKFSAIYLIFFIIVYFAYLYFLDRKEFGILISSMRIPRMAFYGGAGVCGFILATHNEGNVYKIDLFNFLGILFVFLCPAIGFWVLQILNDFFDVKIDEISKKCNPILQGIRKRYYCLSGFSLFLIVITMALILNYQLFLIMSAFFFLGVIYSVPPVRLKRFPIISTFILSVAVILAISSGYSIVFFEKTFEKIPDSLIFALLSGITIGFSVKDINHIEGDRKDGVLTLPFLLYKKETLSGRLPFSLILGSSFIFIGIFIPEVLPGSVIAFLGTFFYTFLNRKPKEWFYFLILYIFSAYLLLSLLF</sequence>
<dbReference type="AlphaFoldDB" id="A0A7C6AGD3"/>
<protein>
    <recommendedName>
        <fullName evidence="7">Digeranylgeranylglyceryl phosphate synthase</fullName>
    </recommendedName>
</protein>
<dbReference type="InterPro" id="IPR044878">
    <property type="entry name" value="UbiA_sf"/>
</dbReference>
<feature type="transmembrane region" description="Helical" evidence="5">
    <location>
        <begin position="144"/>
        <end position="161"/>
    </location>
</feature>
<evidence type="ECO:0008006" key="7">
    <source>
        <dbReference type="Google" id="ProtNLM"/>
    </source>
</evidence>
<feature type="transmembrane region" description="Helical" evidence="5">
    <location>
        <begin position="210"/>
        <end position="229"/>
    </location>
</feature>
<dbReference type="Gene3D" id="1.10.357.140">
    <property type="entry name" value="UbiA prenyltransferase"/>
    <property type="match status" value="1"/>
</dbReference>
<dbReference type="PANTHER" id="PTHR42723">
    <property type="entry name" value="CHLOROPHYLL SYNTHASE"/>
    <property type="match status" value="1"/>
</dbReference>
<evidence type="ECO:0000256" key="1">
    <source>
        <dbReference type="ARBA" id="ARBA00004141"/>
    </source>
</evidence>
<dbReference type="Pfam" id="PF01040">
    <property type="entry name" value="UbiA"/>
    <property type="match status" value="1"/>
</dbReference>
<evidence type="ECO:0000256" key="5">
    <source>
        <dbReference type="SAM" id="Phobius"/>
    </source>
</evidence>
<name>A0A7C6AGD3_UNCW3</name>
<feature type="transmembrane region" description="Helical" evidence="5">
    <location>
        <begin position="321"/>
        <end position="339"/>
    </location>
</feature>
<dbReference type="GO" id="GO:0016020">
    <property type="term" value="C:membrane"/>
    <property type="evidence" value="ECO:0007669"/>
    <property type="project" value="UniProtKB-SubCell"/>
</dbReference>
<keyword evidence="2 5" id="KW-0812">Transmembrane</keyword>
<comment type="caution">
    <text evidence="6">The sequence shown here is derived from an EMBL/GenBank/DDBJ whole genome shotgun (WGS) entry which is preliminary data.</text>
</comment>
<feature type="transmembrane region" description="Helical" evidence="5">
    <location>
        <begin position="272"/>
        <end position="292"/>
    </location>
</feature>
<evidence type="ECO:0000256" key="3">
    <source>
        <dbReference type="ARBA" id="ARBA00022989"/>
    </source>
</evidence>
<comment type="subcellular location">
    <subcellularLocation>
        <location evidence="1">Membrane</location>
        <topology evidence="1">Multi-pass membrane protein</topology>
    </subcellularLocation>
</comment>
<organism evidence="6">
    <name type="scientific">candidate division WOR-3 bacterium</name>
    <dbReference type="NCBI Taxonomy" id="2052148"/>
    <lineage>
        <taxon>Bacteria</taxon>
        <taxon>Bacteria division WOR-3</taxon>
    </lineage>
</organism>
<feature type="transmembrane region" description="Helical" evidence="5">
    <location>
        <begin position="345"/>
        <end position="363"/>
    </location>
</feature>
<evidence type="ECO:0000256" key="2">
    <source>
        <dbReference type="ARBA" id="ARBA00022692"/>
    </source>
</evidence>
<feature type="transmembrane region" description="Helical" evidence="5">
    <location>
        <begin position="241"/>
        <end position="260"/>
    </location>
</feature>
<feature type="transmembrane region" description="Helical" evidence="5">
    <location>
        <begin position="370"/>
        <end position="392"/>
    </location>
</feature>
<keyword evidence="4 5" id="KW-0472">Membrane</keyword>
<keyword evidence="3 5" id="KW-1133">Transmembrane helix</keyword>
<dbReference type="InterPro" id="IPR050475">
    <property type="entry name" value="Prenyltransferase_related"/>
</dbReference>
<accession>A0A7C6AGD3</accession>
<evidence type="ECO:0000313" key="6">
    <source>
        <dbReference type="EMBL" id="HHS63497.1"/>
    </source>
</evidence>